<proteinExistence type="predicted"/>
<comment type="caution">
    <text evidence="5">The sequence shown here is derived from an EMBL/GenBank/DDBJ whole genome shotgun (WGS) entry which is preliminary data.</text>
</comment>
<dbReference type="Pfam" id="PF01022">
    <property type="entry name" value="HTH_5"/>
    <property type="match status" value="1"/>
</dbReference>
<keyword evidence="3" id="KW-0804">Transcription</keyword>
<reference evidence="5" key="2">
    <citation type="journal article" date="2018" name="ISME J.">
        <title>A dynamic microbial community with high functional redundancy inhabits the cold, oxic subseafloor aquifer.</title>
        <authorList>
            <person name="Tully B.J."/>
            <person name="Wheat C.G."/>
            <person name="Glazer B.T."/>
            <person name="Huber J.A."/>
        </authorList>
    </citation>
    <scope>NUCLEOTIDE SEQUENCE</scope>
    <source>
        <strain evidence="5">NORP83</strain>
    </source>
</reference>
<dbReference type="SMART" id="SM00418">
    <property type="entry name" value="HTH_ARSR"/>
    <property type="match status" value="1"/>
</dbReference>
<reference key="1">
    <citation type="submission" date="2017-08" db="EMBL/GenBank/DDBJ databases">
        <title>A dynamic microbial community with high functional redundancy inhabits the cold, oxic subseafloor aquifer.</title>
        <authorList>
            <person name="Tully B.J."/>
            <person name="Wheat C.G."/>
            <person name="Glazer B.T."/>
            <person name="Huber J.A."/>
        </authorList>
    </citation>
    <scope>NUCLEOTIDE SEQUENCE [LARGE SCALE GENOMIC DNA]</scope>
</reference>
<dbReference type="PANTHER" id="PTHR33154:SF33">
    <property type="entry name" value="TRANSCRIPTIONAL REPRESSOR SDPR"/>
    <property type="match status" value="1"/>
</dbReference>
<accession>A0A2A4Z5A1</accession>
<protein>
    <submittedName>
        <fullName evidence="5">Transcriptional regulator</fullName>
    </submittedName>
</protein>
<evidence type="ECO:0000256" key="2">
    <source>
        <dbReference type="ARBA" id="ARBA00023125"/>
    </source>
</evidence>
<evidence type="ECO:0000259" key="4">
    <source>
        <dbReference type="PROSITE" id="PS50987"/>
    </source>
</evidence>
<dbReference type="GO" id="GO:0003700">
    <property type="term" value="F:DNA-binding transcription factor activity"/>
    <property type="evidence" value="ECO:0007669"/>
    <property type="project" value="InterPro"/>
</dbReference>
<dbReference type="CDD" id="cd00090">
    <property type="entry name" value="HTH_ARSR"/>
    <property type="match status" value="1"/>
</dbReference>
<evidence type="ECO:0000256" key="3">
    <source>
        <dbReference type="ARBA" id="ARBA00023163"/>
    </source>
</evidence>
<keyword evidence="1" id="KW-0805">Transcription regulation</keyword>
<dbReference type="GO" id="GO:0003677">
    <property type="term" value="F:DNA binding"/>
    <property type="evidence" value="ECO:0007669"/>
    <property type="project" value="UniProtKB-KW"/>
</dbReference>
<dbReference type="InterPro" id="IPR001845">
    <property type="entry name" value="HTH_ArsR_DNA-bd_dom"/>
</dbReference>
<name>A0A2A4Z5A1_9PROT</name>
<dbReference type="InterPro" id="IPR036390">
    <property type="entry name" value="WH_DNA-bd_sf"/>
</dbReference>
<feature type="domain" description="HTH arsR-type" evidence="4">
    <location>
        <begin position="1"/>
        <end position="85"/>
    </location>
</feature>
<evidence type="ECO:0000313" key="5">
    <source>
        <dbReference type="EMBL" id="PCJ01716.1"/>
    </source>
</evidence>
<keyword evidence="2" id="KW-0238">DNA-binding</keyword>
<dbReference type="SUPFAM" id="SSF46785">
    <property type="entry name" value="Winged helix' DNA-binding domain"/>
    <property type="match status" value="1"/>
</dbReference>
<sequence length="99" mass="11412">MVFDALGNPLRRQIIQLLATQAYPVSQIAKQFPVSRPAISKHLRLLEQAGLITHQVNGNQNFYHLQAQGFQQAQAWLDNYWDQALNRFRLLAENTQPQN</sequence>
<dbReference type="Gene3D" id="1.10.10.10">
    <property type="entry name" value="Winged helix-like DNA-binding domain superfamily/Winged helix DNA-binding domain"/>
    <property type="match status" value="1"/>
</dbReference>
<dbReference type="InterPro" id="IPR051081">
    <property type="entry name" value="HTH_MetalResp_TranReg"/>
</dbReference>
<dbReference type="EMBL" id="NVUS01000007">
    <property type="protein sequence ID" value="PCJ01716.1"/>
    <property type="molecule type" value="Genomic_DNA"/>
</dbReference>
<gene>
    <name evidence="5" type="ORF">COB13_07350</name>
</gene>
<dbReference type="InterPro" id="IPR036388">
    <property type="entry name" value="WH-like_DNA-bd_sf"/>
</dbReference>
<dbReference type="PANTHER" id="PTHR33154">
    <property type="entry name" value="TRANSCRIPTIONAL REGULATOR, ARSR FAMILY"/>
    <property type="match status" value="1"/>
</dbReference>
<dbReference type="AlphaFoldDB" id="A0A2A4Z5A1"/>
<organism evidence="5">
    <name type="scientific">OCS116 cluster bacterium</name>
    <dbReference type="NCBI Taxonomy" id="2030921"/>
    <lineage>
        <taxon>Bacteria</taxon>
        <taxon>Pseudomonadati</taxon>
        <taxon>Pseudomonadota</taxon>
        <taxon>Alphaproteobacteria</taxon>
        <taxon>OCS116 cluster</taxon>
    </lineage>
</organism>
<evidence type="ECO:0000256" key="1">
    <source>
        <dbReference type="ARBA" id="ARBA00023015"/>
    </source>
</evidence>
<dbReference type="PROSITE" id="PS50987">
    <property type="entry name" value="HTH_ARSR_2"/>
    <property type="match status" value="1"/>
</dbReference>
<dbReference type="NCBIfam" id="NF033788">
    <property type="entry name" value="HTH_metalloreg"/>
    <property type="match status" value="1"/>
</dbReference>
<dbReference type="PRINTS" id="PR00778">
    <property type="entry name" value="HTHARSR"/>
</dbReference>
<dbReference type="InterPro" id="IPR011991">
    <property type="entry name" value="ArsR-like_HTH"/>
</dbReference>